<reference evidence="10 11" key="1">
    <citation type="journal article" date="2023" name="bioRxiv">
        <title>Genome report: Whole genome sequence and annotation of Penstemon davidsonii.</title>
        <authorList>
            <person name="Ostevik K.L."/>
            <person name="Alabady M."/>
            <person name="Zhang M."/>
            <person name="Rausher M.D."/>
        </authorList>
    </citation>
    <scope>NUCLEOTIDE SEQUENCE [LARGE SCALE GENOMIC DNA]</scope>
    <source>
        <strain evidence="10">DNT005</strain>
        <tissue evidence="10">Whole leaf</tissue>
    </source>
</reference>
<evidence type="ECO:0000256" key="8">
    <source>
        <dbReference type="ARBA" id="ARBA00023303"/>
    </source>
</evidence>
<evidence type="ECO:0000256" key="1">
    <source>
        <dbReference type="ARBA" id="ARBA00004141"/>
    </source>
</evidence>
<evidence type="ECO:0008006" key="12">
    <source>
        <dbReference type="Google" id="ProtNLM"/>
    </source>
</evidence>
<comment type="subcellular location">
    <subcellularLocation>
        <location evidence="1">Membrane</location>
        <topology evidence="1">Multi-pass membrane protein</topology>
    </subcellularLocation>
</comment>
<proteinExistence type="inferred from homology"/>
<gene>
    <name evidence="10" type="ORF">RD792_009911</name>
</gene>
<name>A0ABR0D165_9LAMI</name>
<evidence type="ECO:0000256" key="6">
    <source>
        <dbReference type="ARBA" id="ARBA00023065"/>
    </source>
</evidence>
<feature type="transmembrane region" description="Helical" evidence="9">
    <location>
        <begin position="156"/>
        <end position="176"/>
    </location>
</feature>
<accession>A0ABR0D165</accession>
<feature type="transmembrane region" description="Helical" evidence="9">
    <location>
        <begin position="188"/>
        <end position="210"/>
    </location>
</feature>
<organism evidence="10 11">
    <name type="scientific">Penstemon davidsonii</name>
    <dbReference type="NCBI Taxonomy" id="160366"/>
    <lineage>
        <taxon>Eukaryota</taxon>
        <taxon>Viridiplantae</taxon>
        <taxon>Streptophyta</taxon>
        <taxon>Embryophyta</taxon>
        <taxon>Tracheophyta</taxon>
        <taxon>Spermatophyta</taxon>
        <taxon>Magnoliopsida</taxon>
        <taxon>eudicotyledons</taxon>
        <taxon>Gunneridae</taxon>
        <taxon>Pentapetalae</taxon>
        <taxon>asterids</taxon>
        <taxon>lamiids</taxon>
        <taxon>Lamiales</taxon>
        <taxon>Plantaginaceae</taxon>
        <taxon>Cheloneae</taxon>
        <taxon>Penstemon</taxon>
    </lineage>
</organism>
<evidence type="ECO:0000256" key="2">
    <source>
        <dbReference type="ARBA" id="ARBA00007079"/>
    </source>
</evidence>
<evidence type="ECO:0000256" key="3">
    <source>
        <dbReference type="ARBA" id="ARBA00022448"/>
    </source>
</evidence>
<keyword evidence="5 9" id="KW-1133">Transmembrane helix</keyword>
<keyword evidence="7 9" id="KW-0472">Membrane</keyword>
<feature type="transmembrane region" description="Helical" evidence="9">
    <location>
        <begin position="47"/>
        <end position="66"/>
    </location>
</feature>
<evidence type="ECO:0000256" key="9">
    <source>
        <dbReference type="SAM" id="Phobius"/>
    </source>
</evidence>
<evidence type="ECO:0000256" key="4">
    <source>
        <dbReference type="ARBA" id="ARBA00022692"/>
    </source>
</evidence>
<dbReference type="Pfam" id="PF11744">
    <property type="entry name" value="ALMT"/>
    <property type="match status" value="1"/>
</dbReference>
<keyword evidence="4 9" id="KW-0812">Transmembrane</keyword>
<feature type="transmembrane region" description="Helical" evidence="9">
    <location>
        <begin position="72"/>
        <end position="92"/>
    </location>
</feature>
<evidence type="ECO:0000313" key="11">
    <source>
        <dbReference type="Proteomes" id="UP001291926"/>
    </source>
</evidence>
<keyword evidence="8" id="KW-0407">Ion channel</keyword>
<dbReference type="PANTHER" id="PTHR31086">
    <property type="entry name" value="ALUMINUM-ACTIVATED MALATE TRANSPORTER 10"/>
    <property type="match status" value="1"/>
</dbReference>
<sequence length="455" mass="50500">MASENAQGLNNGVWIWVKGIVQKNIVNKVMGIAKDAKNLGEEDPRRIFHSIKVGLAITLVSLFYYFDFFYEGLGVSAMWAVMTVVVIFEFSVGATLGKGVNRGIATLLGGASGVAAHRLASFGGENQECIILGLFVFFIATMVTFIRFFPKLKARYDYGLMIFILTFSLISVSGYREDEVIKMANRRLSTILIGGLVTICICVFICPIWAGEDLHKLIASSIEKLGIFLEGFGHEYFEMPNDNKDHKEKKTSLDAYKSVLNSKGIEDSLVNFAKWEPRHGKFRYRHPWDQYLEIGSLTRECACRIDALNGFLNSDMQTTKEIRTKIQEPCTKMSSECSYALNELAIGIKTMTSCTLSADPHIRNAKTAAKKLKSSLQTGLWPETDLLDLIPAATVASLLIEIVSCTMKIADSVHELALLSKFKIPDPSTPKHKGLEKLTKAPSIEQSHNFGIAVE</sequence>
<dbReference type="InterPro" id="IPR020966">
    <property type="entry name" value="ALMT"/>
</dbReference>
<feature type="transmembrane region" description="Helical" evidence="9">
    <location>
        <begin position="130"/>
        <end position="149"/>
    </location>
</feature>
<keyword evidence="3" id="KW-0813">Transport</keyword>
<evidence type="ECO:0000256" key="5">
    <source>
        <dbReference type="ARBA" id="ARBA00022989"/>
    </source>
</evidence>
<dbReference type="EMBL" id="JAYDYQ010002534">
    <property type="protein sequence ID" value="KAK4482744.1"/>
    <property type="molecule type" value="Genomic_DNA"/>
</dbReference>
<comment type="caution">
    <text evidence="10">The sequence shown here is derived from an EMBL/GenBank/DDBJ whole genome shotgun (WGS) entry which is preliminary data.</text>
</comment>
<keyword evidence="6" id="KW-0406">Ion transport</keyword>
<evidence type="ECO:0000313" key="10">
    <source>
        <dbReference type="EMBL" id="KAK4482744.1"/>
    </source>
</evidence>
<dbReference type="Proteomes" id="UP001291926">
    <property type="component" value="Unassembled WGS sequence"/>
</dbReference>
<comment type="similarity">
    <text evidence="2">Belongs to the aromatic acid exporter (TC 2.A.85) family.</text>
</comment>
<protein>
    <recommendedName>
        <fullName evidence="12">Aluminum-activated malate transporter</fullName>
    </recommendedName>
</protein>
<evidence type="ECO:0000256" key="7">
    <source>
        <dbReference type="ARBA" id="ARBA00023136"/>
    </source>
</evidence>
<keyword evidence="11" id="KW-1185">Reference proteome</keyword>